<dbReference type="Proteomes" id="UP001628156">
    <property type="component" value="Unassembled WGS sequence"/>
</dbReference>
<comment type="caution">
    <text evidence="1">The sequence shown here is derived from an EMBL/GenBank/DDBJ whole genome shotgun (WGS) entry which is preliminary data.</text>
</comment>
<dbReference type="SUPFAM" id="SSF48371">
    <property type="entry name" value="ARM repeat"/>
    <property type="match status" value="1"/>
</dbReference>
<dbReference type="InterPro" id="IPR016024">
    <property type="entry name" value="ARM-type_fold"/>
</dbReference>
<proteinExistence type="predicted"/>
<dbReference type="EMBL" id="BAAFRS010000361">
    <property type="protein sequence ID" value="GAB1227835.1"/>
    <property type="molecule type" value="Genomic_DNA"/>
</dbReference>
<dbReference type="InterPro" id="IPR011989">
    <property type="entry name" value="ARM-like"/>
</dbReference>
<organism evidence="1 2">
    <name type="scientific">Entamoeba nuttalli</name>
    <dbReference type="NCBI Taxonomy" id="412467"/>
    <lineage>
        <taxon>Eukaryota</taxon>
        <taxon>Amoebozoa</taxon>
        <taxon>Evosea</taxon>
        <taxon>Archamoebae</taxon>
        <taxon>Mastigamoebida</taxon>
        <taxon>Entamoebidae</taxon>
        <taxon>Entamoeba</taxon>
    </lineage>
</organism>
<sequence length="342" mass="40227">MKEIIERITLGNGNDEDYHLLKQNIKSDIIGFQKEGGFEMIRNKTNDIKINNTEKIQIISLLEELCKGCNIIQNLEIYKRIIPFKWLKEEENEEIIMSILNCGYLLLQLEDTVIYYKENEILKDIYQISNYKNGKLLYKVMEYLELYCSKETEIYLVEILDNRGVDVLKRTLDYYLSESSDDLKQKLIEKTWFVIDLFTSIQNIAEGFIKCGIMQKVIQCYDSISNQTIQKQIYWKLISLSSILPNELILELYTPKENCIPLTTVDADDPEMIKLYLTTILKIFIAGDEIDQQKNPFLPIFYHHQFVSVLEKYIPSEDKEISKFASYLLTLYFLGNDKNLVQ</sequence>
<evidence type="ECO:0000313" key="1">
    <source>
        <dbReference type="EMBL" id="GAB1227835.1"/>
    </source>
</evidence>
<dbReference type="Gene3D" id="1.25.10.10">
    <property type="entry name" value="Leucine-rich Repeat Variant"/>
    <property type="match status" value="1"/>
</dbReference>
<gene>
    <name evidence="1" type="ORF">ENUP19_0361G0003</name>
</gene>
<reference evidence="1 2" key="1">
    <citation type="journal article" date="2019" name="PLoS Negl. Trop. Dis.">
        <title>Whole genome sequencing of Entamoeba nuttalli reveals mammalian host-related molecular signatures and a novel octapeptide-repeat surface protein.</title>
        <authorList>
            <person name="Tanaka M."/>
            <person name="Makiuchi T."/>
            <person name="Komiyama T."/>
            <person name="Shiina T."/>
            <person name="Osaki K."/>
            <person name="Tachibana H."/>
        </authorList>
    </citation>
    <scope>NUCLEOTIDE SEQUENCE [LARGE SCALE GENOMIC DNA]</scope>
    <source>
        <strain evidence="1 2">P19-061405</strain>
    </source>
</reference>
<evidence type="ECO:0000313" key="2">
    <source>
        <dbReference type="Proteomes" id="UP001628156"/>
    </source>
</evidence>
<protein>
    <submittedName>
        <fullName evidence="1">Uncharacterized protein</fullName>
    </submittedName>
</protein>
<name>A0ABQ0DY95_9EUKA</name>
<keyword evidence="2" id="KW-1185">Reference proteome</keyword>
<accession>A0ABQ0DY95</accession>